<dbReference type="VEuPathDB" id="FungiDB:MFRU_054g00420"/>
<feature type="compositionally biased region" description="Basic and acidic residues" evidence="1">
    <location>
        <begin position="233"/>
        <end position="264"/>
    </location>
</feature>
<evidence type="ECO:0008006" key="4">
    <source>
        <dbReference type="Google" id="ProtNLM"/>
    </source>
</evidence>
<dbReference type="PANTHER" id="PTHR34117:SF1">
    <property type="entry name" value="STYLE CELL-CYCLE INHIBITOR 1"/>
    <property type="match status" value="1"/>
</dbReference>
<dbReference type="PANTHER" id="PTHR34117">
    <property type="entry name" value="STYLE CELL-CYCLE INHIBITOR 1"/>
    <property type="match status" value="1"/>
</dbReference>
<feature type="compositionally biased region" description="Basic residues" evidence="1">
    <location>
        <begin position="15"/>
        <end position="43"/>
    </location>
</feature>
<dbReference type="EMBL" id="VICG01000011">
    <property type="protein sequence ID" value="KAA8566768.1"/>
    <property type="molecule type" value="Genomic_DNA"/>
</dbReference>
<reference evidence="2 3" key="1">
    <citation type="submission" date="2019-06" db="EMBL/GenBank/DDBJ databases">
        <title>Genome Sequence of the Brown Rot Fungal Pathogen Monilinia fructicola.</title>
        <authorList>
            <person name="De Miccolis Angelini R.M."/>
            <person name="Landi L."/>
            <person name="Abate D."/>
            <person name="Pollastro S."/>
            <person name="Romanazzi G."/>
            <person name="Faretra F."/>
        </authorList>
    </citation>
    <scope>NUCLEOTIDE SEQUENCE [LARGE SCALE GENOMIC DNA]</scope>
    <source>
        <strain evidence="2 3">Mfrc123</strain>
    </source>
</reference>
<feature type="compositionally biased region" description="Basic and acidic residues" evidence="1">
    <location>
        <begin position="283"/>
        <end position="301"/>
    </location>
</feature>
<feature type="region of interest" description="Disordered" evidence="1">
    <location>
        <begin position="1"/>
        <end position="55"/>
    </location>
</feature>
<dbReference type="OrthoDB" id="2139939at2759"/>
<feature type="region of interest" description="Disordered" evidence="1">
    <location>
        <begin position="233"/>
        <end position="301"/>
    </location>
</feature>
<comment type="caution">
    <text evidence="2">The sequence shown here is derived from an EMBL/GenBank/DDBJ whole genome shotgun (WGS) entry which is preliminary data.</text>
</comment>
<evidence type="ECO:0000313" key="2">
    <source>
        <dbReference type="EMBL" id="KAA8566768.1"/>
    </source>
</evidence>
<name>A0A5M9JAX7_MONFR</name>
<gene>
    <name evidence="2" type="ORF">EYC84_009868</name>
</gene>
<feature type="compositionally biased region" description="Basic and acidic residues" evidence="1">
    <location>
        <begin position="141"/>
        <end position="162"/>
    </location>
</feature>
<dbReference type="AlphaFoldDB" id="A0A5M9JAX7"/>
<dbReference type="InterPro" id="IPR044688">
    <property type="entry name" value="SCI-1-like"/>
</dbReference>
<evidence type="ECO:0000256" key="1">
    <source>
        <dbReference type="SAM" id="MobiDB-lite"/>
    </source>
</evidence>
<accession>A0A5M9JAX7</accession>
<organism evidence="2 3">
    <name type="scientific">Monilinia fructicola</name>
    <name type="common">Brown rot fungus</name>
    <name type="synonym">Ciboria fructicola</name>
    <dbReference type="NCBI Taxonomy" id="38448"/>
    <lineage>
        <taxon>Eukaryota</taxon>
        <taxon>Fungi</taxon>
        <taxon>Dikarya</taxon>
        <taxon>Ascomycota</taxon>
        <taxon>Pezizomycotina</taxon>
        <taxon>Leotiomycetes</taxon>
        <taxon>Helotiales</taxon>
        <taxon>Sclerotiniaceae</taxon>
        <taxon>Monilinia</taxon>
    </lineage>
</organism>
<proteinExistence type="predicted"/>
<feature type="region of interest" description="Disordered" evidence="1">
    <location>
        <begin position="132"/>
        <end position="200"/>
    </location>
</feature>
<keyword evidence="3" id="KW-1185">Reference proteome</keyword>
<dbReference type="Proteomes" id="UP000322873">
    <property type="component" value="Unassembled WGS sequence"/>
</dbReference>
<sequence>MAGGTQLDREYGRRRDSRSRSPRRHHTHSHRRRSPHSNHHRSKRPTEAISEPLPYNCRPITKHDYETFKPMFASYLDIQKGIFLDELGSTEVKGRWKSFMGKWNRGELSEGWYDPSTLRKAQESAKEYEEEIARESISVQSREHAPSSERRKTEYDEPSRVEDDGDDSDDSMGPALPGQINKATRNRPGPSIPNMEDLELKREMAVEDQLARRDDMRFERKINRKEQKEALDELVPRAEAGTRERQLEKKKEVNEKMKSFRERSPGAAEIPDTELMGGDDGIEGFKKKKEEFERKKNERELRKEEIMRARQAEREERLQEYRQKEDGTMAMLKALAKQNFG</sequence>
<protein>
    <recommendedName>
        <fullName evidence="4">RNA helicase HEL117</fullName>
    </recommendedName>
</protein>
<evidence type="ECO:0000313" key="3">
    <source>
        <dbReference type="Proteomes" id="UP000322873"/>
    </source>
</evidence>